<dbReference type="Pfam" id="PF20249">
    <property type="entry name" value="VasX_N"/>
    <property type="match status" value="1"/>
</dbReference>
<keyword evidence="1" id="KW-1133">Transmembrane helix</keyword>
<gene>
    <name evidence="3" type="ORF">N5C89_28260</name>
</gene>
<dbReference type="InterPro" id="IPR046864">
    <property type="entry name" value="VasX_N"/>
</dbReference>
<evidence type="ECO:0000256" key="1">
    <source>
        <dbReference type="SAM" id="Phobius"/>
    </source>
</evidence>
<organism evidence="3 4">
    <name type="scientific">Klebsiella michiganensis</name>
    <dbReference type="NCBI Taxonomy" id="1134687"/>
    <lineage>
        <taxon>Bacteria</taxon>
        <taxon>Pseudomonadati</taxon>
        <taxon>Pseudomonadota</taxon>
        <taxon>Gammaproteobacteria</taxon>
        <taxon>Enterobacterales</taxon>
        <taxon>Enterobacteriaceae</taxon>
        <taxon>Klebsiella/Raoultella group</taxon>
        <taxon>Klebsiella</taxon>
    </lineage>
</organism>
<reference evidence="3" key="1">
    <citation type="submission" date="2022-09" db="EMBL/GenBank/DDBJ databases">
        <title>Intensive care unit water sources are persistently colonized with multi-drug resistant bacteria and are the site of extensive horizontal gene transfer of antibiotic resistance genes.</title>
        <authorList>
            <person name="Diorio-Toth L."/>
        </authorList>
    </citation>
    <scope>NUCLEOTIDE SEQUENCE</scope>
    <source>
        <strain evidence="3">GD03918</strain>
    </source>
</reference>
<comment type="caution">
    <text evidence="3">The sequence shown here is derived from an EMBL/GenBank/DDBJ whole genome shotgun (WGS) entry which is preliminary data.</text>
</comment>
<name>A0AAJ1NUL6_9ENTR</name>
<feature type="domain" description="Toxin VasX N-terminal region" evidence="2">
    <location>
        <begin position="8"/>
        <end position="166"/>
    </location>
</feature>
<evidence type="ECO:0000259" key="2">
    <source>
        <dbReference type="Pfam" id="PF20249"/>
    </source>
</evidence>
<keyword evidence="1" id="KW-0812">Transmembrane</keyword>
<proteinExistence type="predicted"/>
<dbReference type="EMBL" id="JAOCBF010000064">
    <property type="protein sequence ID" value="MDH0966735.1"/>
    <property type="molecule type" value="Genomic_DNA"/>
</dbReference>
<evidence type="ECO:0000313" key="3">
    <source>
        <dbReference type="EMBL" id="MDH0966735.1"/>
    </source>
</evidence>
<feature type="transmembrane region" description="Helical" evidence="1">
    <location>
        <begin position="756"/>
        <end position="777"/>
    </location>
</feature>
<feature type="transmembrane region" description="Helical" evidence="1">
    <location>
        <begin position="722"/>
        <end position="744"/>
    </location>
</feature>
<evidence type="ECO:0000313" key="4">
    <source>
        <dbReference type="Proteomes" id="UP001159937"/>
    </source>
</evidence>
<dbReference type="CDD" id="cd20707">
    <property type="entry name" value="MIX_III"/>
    <property type="match status" value="1"/>
</dbReference>
<dbReference type="Proteomes" id="UP001159937">
    <property type="component" value="Unassembled WGS sequence"/>
</dbReference>
<dbReference type="RefSeq" id="WP_139134506.1">
    <property type="nucleotide sequence ID" value="NZ_CP044109.1"/>
</dbReference>
<dbReference type="NCBIfam" id="NF041559">
    <property type="entry name" value="BTH_I2691_fam"/>
    <property type="match status" value="1"/>
</dbReference>
<dbReference type="InterPro" id="IPR048126">
    <property type="entry name" value="Toxin_VasX"/>
</dbReference>
<keyword evidence="1" id="KW-0472">Membrane</keyword>
<protein>
    <recommendedName>
        <fullName evidence="2">Toxin VasX N-terminal region domain-containing protein</fullName>
    </recommendedName>
</protein>
<dbReference type="AlphaFoldDB" id="A0AAJ1NUL6"/>
<sequence length="873" mass="97874">MSENNQRCGFCSRYGLPVLPVRPGIADNHDNIPYLPENISPSIAPRGRSAYTGRLLREGYLHVYDEMINRWQDYYVTEEGYYYPLPGCGDVPPRLLSGEMKPCITKPEDLAKASLITLPVMPPPMKNGIFWFAWSQNKWTPAVRKKYEDPAVRQKIMQRFDMDGWLSSGNGEKLLALSQVTKVVAEYSPMSAYAEIKDYSASYFQPLPLAATNLIKSAEKLMPGKGAILVLQDPVAILQEISSLLSYQTTRDLYGNEKYIWKHSLASTLIGLKESMTRQMARDKIANVEFTSMSEKLGTKTREGLDLLPSQELAKQRNADLDATLNSRVETEWQTYASHYDEKQLEQFIKEFNEEVNSYDESVVGPTTEMYLEWFKSEVTTGYFKCNFDVADIQSGFDYIQTVGYCIVGMQDKALTLRYFTEQLKMKSNDYNNILMRALVFNQDKLSQRLGALVQDNSSLWAQPWNGVADAFKDTFDKMQEAAAGYLGTFLGKVIGPVSQILQAAAKSHLSYQLFSMMAVIDRRAFIPVTRIGSEADFVEDVVRVLGRNAGITGDSTEDVLRMYVRWEVRRLGIDGVPLTGAGERHYIAAVDMNTFNELAALPESQRVYRLSESLRTDADVDRLLFARWQNHINAGFSSIKQSVPLALGVVSMALQTASLWVSMDFSHKPVTASQQEARNRFWAGTLSLTGTTAGTIESAIIRFNKLGAEFPGSAAEKIAKWFAASGRFLGAAGGLVAAYYDAVHFQEEWNSKRKGLAFAYGASTVSGLYLAFAPFINWKWLGRVLGRIGWRVGSRTLVTVGASAEVIGLTVGWIMVAVLLIAAFYISWKQTNELQQWLEKTMWGVTPEGLHPEPHQTLQIEMQSLKDIMQVG</sequence>
<accession>A0AAJ1NUL6</accession>
<feature type="transmembrane region" description="Helical" evidence="1">
    <location>
        <begin position="807"/>
        <end position="829"/>
    </location>
</feature>